<protein>
    <recommendedName>
        <fullName evidence="2">protein-glutamate methylesterase</fullName>
        <ecNumber evidence="2">3.1.1.61</ecNumber>
    </recommendedName>
</protein>
<dbReference type="Pfam" id="PF01339">
    <property type="entry name" value="CheB_methylest"/>
    <property type="match status" value="1"/>
</dbReference>
<evidence type="ECO:0000259" key="5">
    <source>
        <dbReference type="PROSITE" id="PS50122"/>
    </source>
</evidence>
<dbReference type="Gene3D" id="3.40.50.150">
    <property type="entry name" value="Vaccinia Virus protein VP39"/>
    <property type="match status" value="1"/>
</dbReference>
<keyword evidence="7" id="KW-0614">Plasmid</keyword>
<dbReference type="PROSITE" id="PS50123">
    <property type="entry name" value="CHER"/>
    <property type="match status" value="1"/>
</dbReference>
<evidence type="ECO:0000256" key="4">
    <source>
        <dbReference type="PROSITE-ProRule" id="PRU00050"/>
    </source>
</evidence>
<keyword evidence="8" id="KW-1185">Reference proteome</keyword>
<dbReference type="InterPro" id="IPR029063">
    <property type="entry name" value="SAM-dependent_MTases_sf"/>
</dbReference>
<feature type="domain" description="CheR-type methyltransferase" evidence="6">
    <location>
        <begin position="20"/>
        <end position="290"/>
    </location>
</feature>
<evidence type="ECO:0000259" key="6">
    <source>
        <dbReference type="PROSITE" id="PS50123"/>
    </source>
</evidence>
<feature type="active site" evidence="4">
    <location>
        <position position="472"/>
    </location>
</feature>
<dbReference type="InterPro" id="IPR000673">
    <property type="entry name" value="Sig_transdc_resp-reg_Me-estase"/>
</dbReference>
<sequence>MRRGVMMEARSAETSGQAGARSRELGMVDQLIRQVGEKIFPCLGFSPTELLWQRLARVVHQEARRVGAASVEEFLQRAVRGERAVLEAICQALTINETYFFREPKHFDALRQLLPELAKQQQPVRMLSAGCSSGEEPYSLAMTAHEVLGPLGNAFEVLGVDFDGEALERARGGCYRQWSFRDQGLERARPHLEQRGELWCVRDVIRGRVRFEQVNLIERVPPGPFAVIFCRNTLMYFTSEHRESIVRRFVEALLPGGILVIGSAETLDRIPAELERVTVAGAYLYRKREHVVPVAGTEPAETVRVLLVSSSPVSRVGIRQALRQLPGVELAGEVRSVEEARARLEDDGSAVVLLDALEDSAVLERAALLQGWPLVAIVGPGVAVPRGLPSLVVSDLVPGAVRRLAPELGETLRQARVRPLGRLRGEGNGTGLLLRRSVASGTLAGANGRTGTGALGEPLRRVAERLLLIGSSTGGPAVVADLIARLPAGLGLGVLVVQHMPPNFTRSFAERLSRVGRYAAREAEDGELVVADTVLVAPGGRNVLLTRGGRVQVVPPDRSDIYVPNVNRAFASAARAGLAPRTMAVILTGMGDDGAIGMAELAAAGAYTVVQRPEEAVVAGMIEAALARGAVQKVLATADIPSEVVRWAQRGVMATRG</sequence>
<evidence type="ECO:0000256" key="2">
    <source>
        <dbReference type="ARBA" id="ARBA00039140"/>
    </source>
</evidence>
<dbReference type="Gene3D" id="3.40.50.180">
    <property type="entry name" value="Methylesterase CheB, C-terminal domain"/>
    <property type="match status" value="1"/>
</dbReference>
<dbReference type="PANTHER" id="PTHR42872:SF6">
    <property type="entry name" value="PROTEIN-GLUTAMATE METHYLESTERASE_PROTEIN-GLUTAMINE GLUTAMINASE"/>
    <property type="match status" value="1"/>
</dbReference>
<dbReference type="CDD" id="cd16432">
    <property type="entry name" value="CheB_Rec"/>
    <property type="match status" value="1"/>
</dbReference>
<dbReference type="InterPro" id="IPR022642">
    <property type="entry name" value="CheR_C"/>
</dbReference>
<feature type="active site" evidence="4">
    <location>
        <position position="499"/>
    </location>
</feature>
<dbReference type="SUPFAM" id="SSF52738">
    <property type="entry name" value="Methylesterase CheB, C-terminal domain"/>
    <property type="match status" value="1"/>
</dbReference>
<dbReference type="eggNOG" id="COG1352">
    <property type="taxonomic scope" value="Bacteria"/>
</dbReference>
<comment type="catalytic activity">
    <reaction evidence="3">
        <text>[protein]-L-glutamate 5-O-methyl ester + H2O = L-glutamyl-[protein] + methanol + H(+)</text>
        <dbReference type="Rhea" id="RHEA:23236"/>
        <dbReference type="Rhea" id="RHEA-COMP:10208"/>
        <dbReference type="Rhea" id="RHEA-COMP:10311"/>
        <dbReference type="ChEBI" id="CHEBI:15377"/>
        <dbReference type="ChEBI" id="CHEBI:15378"/>
        <dbReference type="ChEBI" id="CHEBI:17790"/>
        <dbReference type="ChEBI" id="CHEBI:29973"/>
        <dbReference type="ChEBI" id="CHEBI:82795"/>
        <dbReference type="EC" id="3.1.1.61"/>
    </reaction>
</comment>
<dbReference type="PANTHER" id="PTHR42872">
    <property type="entry name" value="PROTEIN-GLUTAMATE METHYLESTERASE/PROTEIN-GLUTAMINE GLUTAMINASE"/>
    <property type="match status" value="1"/>
</dbReference>
<dbReference type="AlphaFoldDB" id="B9L346"/>
<dbReference type="GO" id="GO:0000156">
    <property type="term" value="F:phosphorelay response regulator activity"/>
    <property type="evidence" value="ECO:0007669"/>
    <property type="project" value="InterPro"/>
</dbReference>
<evidence type="ECO:0000256" key="1">
    <source>
        <dbReference type="ARBA" id="ARBA00022801"/>
    </source>
</evidence>
<accession>B9L346</accession>
<organism evidence="7 8">
    <name type="scientific">Thermomicrobium roseum (strain ATCC 27502 / DSM 5159 / P-2)</name>
    <dbReference type="NCBI Taxonomy" id="309801"/>
    <lineage>
        <taxon>Bacteria</taxon>
        <taxon>Pseudomonadati</taxon>
        <taxon>Thermomicrobiota</taxon>
        <taxon>Thermomicrobia</taxon>
        <taxon>Thermomicrobiales</taxon>
        <taxon>Thermomicrobiaceae</taxon>
        <taxon>Thermomicrobium</taxon>
    </lineage>
</organism>
<evidence type="ECO:0000313" key="8">
    <source>
        <dbReference type="Proteomes" id="UP000000447"/>
    </source>
</evidence>
<dbReference type="SUPFAM" id="SSF53335">
    <property type="entry name" value="S-adenosyl-L-methionine-dependent methyltransferases"/>
    <property type="match status" value="1"/>
</dbReference>
<dbReference type="KEGG" id="tro:trd_A0210"/>
<evidence type="ECO:0000313" key="7">
    <source>
        <dbReference type="EMBL" id="ACM06947.1"/>
    </source>
</evidence>
<keyword evidence="4" id="KW-0145">Chemotaxis</keyword>
<geneLocation type="plasmid" evidence="8">
    <name>Tros</name>
</geneLocation>
<dbReference type="EC" id="3.1.1.61" evidence="2"/>
<dbReference type="InterPro" id="IPR000780">
    <property type="entry name" value="CheR_MeTrfase"/>
</dbReference>
<name>B9L346_THERP</name>
<dbReference type="CDD" id="cd02440">
    <property type="entry name" value="AdoMet_MTases"/>
    <property type="match status" value="1"/>
</dbReference>
<dbReference type="Proteomes" id="UP000000447">
    <property type="component" value="Plasmid unnamed"/>
</dbReference>
<dbReference type="SMART" id="SM00138">
    <property type="entry name" value="MeTrc"/>
    <property type="match status" value="1"/>
</dbReference>
<reference evidence="7 8" key="1">
    <citation type="journal article" date="2009" name="PLoS ONE">
        <title>Complete genome sequence of the aerobic CO-oxidizing thermophile Thermomicrobium roseum.</title>
        <authorList>
            <person name="Wu D."/>
            <person name="Raymond J."/>
            <person name="Wu M."/>
            <person name="Chatterji S."/>
            <person name="Ren Q."/>
            <person name="Graham J.E."/>
            <person name="Bryant D.A."/>
            <person name="Robb F."/>
            <person name="Colman A."/>
            <person name="Tallon L.J."/>
            <person name="Badger J.H."/>
            <person name="Madupu R."/>
            <person name="Ward N.L."/>
            <person name="Eisen J.A."/>
        </authorList>
    </citation>
    <scope>NUCLEOTIDE SEQUENCE [LARGE SCALE GENOMIC DNA]</scope>
    <source>
        <strain evidence="8">ATCC 27502 / DSM 5159 / P-2</strain>
        <plasmid evidence="7">unnamed</plasmid>
    </source>
</reference>
<dbReference type="PRINTS" id="PR00996">
    <property type="entry name" value="CHERMTFRASE"/>
</dbReference>
<dbReference type="Pfam" id="PF01739">
    <property type="entry name" value="CheR"/>
    <property type="match status" value="1"/>
</dbReference>
<dbReference type="HOGENOM" id="CLU_417340_0_0_0"/>
<keyword evidence="1 4" id="KW-0378">Hydrolase</keyword>
<dbReference type="eggNOG" id="COG2201">
    <property type="taxonomic scope" value="Bacteria"/>
</dbReference>
<dbReference type="EMBL" id="CP001276">
    <property type="protein sequence ID" value="ACM06947.1"/>
    <property type="molecule type" value="Genomic_DNA"/>
</dbReference>
<proteinExistence type="predicted"/>
<dbReference type="GO" id="GO:0008757">
    <property type="term" value="F:S-adenosylmethionine-dependent methyltransferase activity"/>
    <property type="evidence" value="ECO:0007669"/>
    <property type="project" value="InterPro"/>
</dbReference>
<evidence type="ECO:0000256" key="3">
    <source>
        <dbReference type="ARBA" id="ARBA00048267"/>
    </source>
</evidence>
<dbReference type="GO" id="GO:0005737">
    <property type="term" value="C:cytoplasm"/>
    <property type="evidence" value="ECO:0007669"/>
    <property type="project" value="InterPro"/>
</dbReference>
<dbReference type="PROSITE" id="PS50122">
    <property type="entry name" value="CHEB"/>
    <property type="match status" value="1"/>
</dbReference>
<feature type="domain" description="CheB-type methylesterase" evidence="5">
    <location>
        <begin position="458"/>
        <end position="651"/>
    </location>
</feature>
<dbReference type="InterPro" id="IPR035909">
    <property type="entry name" value="CheB_C"/>
</dbReference>
<dbReference type="GO" id="GO:0008984">
    <property type="term" value="F:protein-glutamate methylesterase activity"/>
    <property type="evidence" value="ECO:0007669"/>
    <property type="project" value="UniProtKB-EC"/>
</dbReference>
<feature type="active site" evidence="4">
    <location>
        <position position="593"/>
    </location>
</feature>
<gene>
    <name evidence="7" type="ordered locus">trd_A0210</name>
</gene>
<dbReference type="GO" id="GO:0006935">
    <property type="term" value="P:chemotaxis"/>
    <property type="evidence" value="ECO:0007669"/>
    <property type="project" value="UniProtKB-UniRule"/>
</dbReference>